<evidence type="ECO:0000313" key="1">
    <source>
        <dbReference type="EMBL" id="KKL00822.1"/>
    </source>
</evidence>
<protein>
    <submittedName>
        <fullName evidence="1">Uncharacterized protein</fullName>
    </submittedName>
</protein>
<reference evidence="1" key="1">
    <citation type="journal article" date="2015" name="Nature">
        <title>Complex archaea that bridge the gap between prokaryotes and eukaryotes.</title>
        <authorList>
            <person name="Spang A."/>
            <person name="Saw J.H."/>
            <person name="Jorgensen S.L."/>
            <person name="Zaremba-Niedzwiedzka K."/>
            <person name="Martijn J."/>
            <person name="Lind A.E."/>
            <person name="van Eijk R."/>
            <person name="Schleper C."/>
            <person name="Guy L."/>
            <person name="Ettema T.J."/>
        </authorList>
    </citation>
    <scope>NUCLEOTIDE SEQUENCE</scope>
</reference>
<proteinExistence type="predicted"/>
<dbReference type="EMBL" id="LAZR01045026">
    <property type="protein sequence ID" value="KKL00822.1"/>
    <property type="molecule type" value="Genomic_DNA"/>
</dbReference>
<accession>A0A0F9CTI8</accession>
<name>A0A0F9CTI8_9ZZZZ</name>
<organism evidence="1">
    <name type="scientific">marine sediment metagenome</name>
    <dbReference type="NCBI Taxonomy" id="412755"/>
    <lineage>
        <taxon>unclassified sequences</taxon>
        <taxon>metagenomes</taxon>
        <taxon>ecological metagenomes</taxon>
    </lineage>
</organism>
<sequence>MARLHCTATCYMPTGDKPKKGQNQVVERFEDEEGGIYEVEEDRVEEFITSGNFVIVKE</sequence>
<gene>
    <name evidence="1" type="ORF">LCGC14_2628540</name>
</gene>
<dbReference type="AlphaFoldDB" id="A0A0F9CTI8"/>
<comment type="caution">
    <text evidence="1">The sequence shown here is derived from an EMBL/GenBank/DDBJ whole genome shotgun (WGS) entry which is preliminary data.</text>
</comment>